<sequence length="103" mass="10290">MTTNIRNRLPHVIGASVLVVALTGTVSAIDAMSSETASQAQASSSAPEVNCKFRIELGKVVAFPRGCRLPGGGGISATLDGGLTAVTTMNTAARSTGATTGGR</sequence>
<proteinExistence type="predicted"/>
<protein>
    <submittedName>
        <fullName evidence="1">Uncharacterized protein</fullName>
    </submittedName>
</protein>
<evidence type="ECO:0000313" key="2">
    <source>
        <dbReference type="Proteomes" id="UP000325598"/>
    </source>
</evidence>
<evidence type="ECO:0000313" key="1">
    <source>
        <dbReference type="EMBL" id="GES30814.1"/>
    </source>
</evidence>
<gene>
    <name evidence="1" type="ORF">San01_33010</name>
</gene>
<comment type="caution">
    <text evidence="1">The sequence shown here is derived from an EMBL/GenBank/DDBJ whole genome shotgun (WGS) entry which is preliminary data.</text>
</comment>
<keyword evidence="2" id="KW-1185">Reference proteome</keyword>
<dbReference type="AlphaFoldDB" id="A0A5J4LE71"/>
<accession>A0A5J4LE71</accession>
<reference evidence="1 2" key="1">
    <citation type="submission" date="2019-10" db="EMBL/GenBank/DDBJ databases">
        <title>Whole genome shotgun sequence of Streptomyces angustmyceticus NBRC 3934.</title>
        <authorList>
            <person name="Hosoyama A."/>
            <person name="Ichikawa N."/>
            <person name="Kimura A."/>
            <person name="Kitahashi Y."/>
            <person name="Komaki H."/>
            <person name="Uohara A."/>
        </authorList>
    </citation>
    <scope>NUCLEOTIDE SEQUENCE [LARGE SCALE GENOMIC DNA]</scope>
    <source>
        <strain evidence="1 2">NBRC 3934</strain>
    </source>
</reference>
<dbReference type="EMBL" id="BLAG01000009">
    <property type="protein sequence ID" value="GES30814.1"/>
    <property type="molecule type" value="Genomic_DNA"/>
</dbReference>
<organism evidence="1 2">
    <name type="scientific">Streptomyces angustmyceticus</name>
    <dbReference type="NCBI Taxonomy" id="285578"/>
    <lineage>
        <taxon>Bacteria</taxon>
        <taxon>Bacillati</taxon>
        <taxon>Actinomycetota</taxon>
        <taxon>Actinomycetes</taxon>
        <taxon>Kitasatosporales</taxon>
        <taxon>Streptomycetaceae</taxon>
        <taxon>Streptomyces</taxon>
    </lineage>
</organism>
<dbReference type="Proteomes" id="UP000325598">
    <property type="component" value="Unassembled WGS sequence"/>
</dbReference>
<name>A0A5J4LE71_9ACTN</name>